<dbReference type="KEGG" id="msar:MSAR_47020"/>
<proteinExistence type="predicted"/>
<keyword evidence="3" id="KW-1185">Reference proteome</keyword>
<dbReference type="EMBL" id="AP022595">
    <property type="protein sequence ID" value="BBY61566.1"/>
    <property type="molecule type" value="Genomic_DNA"/>
</dbReference>
<dbReference type="Proteomes" id="UP000466445">
    <property type="component" value="Chromosome"/>
</dbReference>
<evidence type="ECO:0000313" key="2">
    <source>
        <dbReference type="EMBL" id="BBY61566.1"/>
    </source>
</evidence>
<protein>
    <submittedName>
        <fullName evidence="2">Uncharacterized protein</fullName>
    </submittedName>
</protein>
<gene>
    <name evidence="2" type="ORF">MSAR_47020</name>
</gene>
<reference evidence="2 3" key="1">
    <citation type="journal article" date="2019" name="Emerg. Microbes Infect.">
        <title>Comprehensive subspecies identification of 175 nontuberculous mycobacteria species based on 7547 genomic profiles.</title>
        <authorList>
            <person name="Matsumoto Y."/>
            <person name="Kinjo T."/>
            <person name="Motooka D."/>
            <person name="Nabeya D."/>
            <person name="Jung N."/>
            <person name="Uechi K."/>
            <person name="Horii T."/>
            <person name="Iida T."/>
            <person name="Fujita J."/>
            <person name="Nakamura S."/>
        </authorList>
    </citation>
    <scope>NUCLEOTIDE SEQUENCE [LARGE SCALE GENOMIC DNA]</scope>
    <source>
        <strain evidence="2 3">JCM 30395</strain>
    </source>
</reference>
<evidence type="ECO:0000256" key="1">
    <source>
        <dbReference type="SAM" id="MobiDB-lite"/>
    </source>
</evidence>
<evidence type="ECO:0000313" key="3">
    <source>
        <dbReference type="Proteomes" id="UP000466445"/>
    </source>
</evidence>
<feature type="region of interest" description="Disordered" evidence="1">
    <location>
        <begin position="29"/>
        <end position="59"/>
    </location>
</feature>
<organism evidence="2 3">
    <name type="scientific">Mycolicibacterium sarraceniae</name>
    <dbReference type="NCBI Taxonomy" id="1534348"/>
    <lineage>
        <taxon>Bacteria</taxon>
        <taxon>Bacillati</taxon>
        <taxon>Actinomycetota</taxon>
        <taxon>Actinomycetes</taxon>
        <taxon>Mycobacteriales</taxon>
        <taxon>Mycobacteriaceae</taxon>
        <taxon>Mycolicibacterium</taxon>
    </lineage>
</organism>
<name>A0A7I7T0H9_9MYCO</name>
<accession>A0A7I7T0H9</accession>
<dbReference type="AlphaFoldDB" id="A0A7I7T0H9"/>
<sequence>MDLVNGVVIEPGIVVIEGEHPDIGVGHIRQSGRLGHPVRDIEPGSIPGSLRPCPPSRALPSRKIYRSRSMLPGAA</sequence>